<evidence type="ECO:0000313" key="1">
    <source>
        <dbReference type="EMBL" id="VUZ52754.1"/>
    </source>
</evidence>
<accession>A0A564Z1P3</accession>
<feature type="non-terminal residue" evidence="1">
    <location>
        <position position="1"/>
    </location>
</feature>
<sequence length="82" mass="9681">VRKKLTQNGFLATFHTDIKQSQKYLNLQIDRNISSTGRYRFKYNHNFKKAVKITGSSKTRTGLPISNQCLRRICYTDWKIKL</sequence>
<dbReference type="Proteomes" id="UP000321570">
    <property type="component" value="Unassembled WGS sequence"/>
</dbReference>
<proteinExistence type="predicted"/>
<keyword evidence="2" id="KW-1185">Reference proteome</keyword>
<organism evidence="1 2">
    <name type="scientific">Hymenolepis diminuta</name>
    <name type="common">Rat tapeworm</name>
    <dbReference type="NCBI Taxonomy" id="6216"/>
    <lineage>
        <taxon>Eukaryota</taxon>
        <taxon>Metazoa</taxon>
        <taxon>Spiralia</taxon>
        <taxon>Lophotrochozoa</taxon>
        <taxon>Platyhelminthes</taxon>
        <taxon>Cestoda</taxon>
        <taxon>Eucestoda</taxon>
        <taxon>Cyclophyllidea</taxon>
        <taxon>Hymenolepididae</taxon>
        <taxon>Hymenolepis</taxon>
    </lineage>
</organism>
<dbReference type="AlphaFoldDB" id="A0A564Z1P3"/>
<reference evidence="1 2" key="1">
    <citation type="submission" date="2019-07" db="EMBL/GenBank/DDBJ databases">
        <authorList>
            <person name="Jastrzebski P J."/>
            <person name="Paukszto L."/>
            <person name="Jastrzebski P J."/>
        </authorList>
    </citation>
    <scope>NUCLEOTIDE SEQUENCE [LARGE SCALE GENOMIC DNA]</scope>
    <source>
        <strain evidence="1 2">WMS-il1</strain>
    </source>
</reference>
<protein>
    <submittedName>
        <fullName evidence="1">Uncharacterized protein</fullName>
    </submittedName>
</protein>
<evidence type="ECO:0000313" key="2">
    <source>
        <dbReference type="Proteomes" id="UP000321570"/>
    </source>
</evidence>
<dbReference type="EMBL" id="CABIJS010000521">
    <property type="protein sequence ID" value="VUZ52754.1"/>
    <property type="molecule type" value="Genomic_DNA"/>
</dbReference>
<name>A0A564Z1P3_HYMDI</name>
<gene>
    <name evidence="1" type="ORF">WMSIL1_LOCUS11141</name>
</gene>